<reference evidence="6" key="1">
    <citation type="submission" date="2018-03" db="EMBL/GenBank/DDBJ databases">
        <authorList>
            <person name="Zecchin S."/>
        </authorList>
    </citation>
    <scope>NUCLEOTIDE SEQUENCE [LARGE SCALE GENOMIC DNA]</scope>
</reference>
<dbReference type="InterPro" id="IPR011009">
    <property type="entry name" value="Kinase-like_dom_sf"/>
</dbReference>
<protein>
    <submittedName>
        <fullName evidence="5">Putative Nucleoside-diphosphate-sugar pyrophosphorylase</fullName>
    </submittedName>
</protein>
<dbReference type="EMBL" id="OUUY01000079">
    <property type="protein sequence ID" value="SPQ00787.1"/>
    <property type="molecule type" value="Genomic_DNA"/>
</dbReference>
<dbReference type="InterPro" id="IPR002575">
    <property type="entry name" value="Aminoglycoside_PTrfase"/>
</dbReference>
<keyword evidence="1" id="KW-0808">Transferase</keyword>
<proteinExistence type="predicted"/>
<dbReference type="GO" id="GO:0016779">
    <property type="term" value="F:nucleotidyltransferase activity"/>
    <property type="evidence" value="ECO:0007669"/>
    <property type="project" value="UniProtKB-KW"/>
</dbReference>
<dbReference type="PANTHER" id="PTHR43584:SF8">
    <property type="entry name" value="N-ACETYLMURAMATE ALPHA-1-PHOSPHATE URIDYLYLTRANSFERASE"/>
    <property type="match status" value="1"/>
</dbReference>
<dbReference type="InterPro" id="IPR005835">
    <property type="entry name" value="NTP_transferase_dom"/>
</dbReference>
<dbReference type="Pfam" id="PF01636">
    <property type="entry name" value="APH"/>
    <property type="match status" value="1"/>
</dbReference>
<evidence type="ECO:0000256" key="2">
    <source>
        <dbReference type="ARBA" id="ARBA00022695"/>
    </source>
</evidence>
<keyword evidence="6" id="KW-1185">Reference proteome</keyword>
<evidence type="ECO:0000313" key="5">
    <source>
        <dbReference type="EMBL" id="SPQ00787.1"/>
    </source>
</evidence>
<accession>A0A2U3QH84</accession>
<feature type="domain" description="Nucleotidyl transferase" evidence="3">
    <location>
        <begin position="5"/>
        <end position="224"/>
    </location>
</feature>
<feature type="domain" description="Aminoglycoside phosphotransferase" evidence="4">
    <location>
        <begin position="326"/>
        <end position="570"/>
    </location>
</feature>
<dbReference type="AlphaFoldDB" id="A0A2U3QH84"/>
<dbReference type="Gene3D" id="3.90.550.10">
    <property type="entry name" value="Spore Coat Polysaccharide Biosynthesis Protein SpsA, Chain A"/>
    <property type="match status" value="1"/>
</dbReference>
<evidence type="ECO:0000259" key="3">
    <source>
        <dbReference type="Pfam" id="PF00483"/>
    </source>
</evidence>
<dbReference type="InterPro" id="IPR050065">
    <property type="entry name" value="GlmU-like"/>
</dbReference>
<sequence>METIKAFILAAGLGERLRPITNHLPKPLLPVLGEPIIERLARKVFSVPVVRAGVNTHYKAEMLYHWAETSSCAGRIELFNESIILGTGGALKNAEHFLRGSTFLVHNADIVSDINLRALIERHLSEGNVATLAVHSHPEFSNVWVHEEGTLLSVGGNQPKQMGVRRVAFTGIAVYSERFLDLLPAGNSSVIDAWHRALKSGLRVGTVSFNGCRWTDIGTAEAYSSLVFSSLKADGEVLYIHPSVECKGLGLGADTVIEKGCIIGRRASVRGSILLGARVVEGSYIENSIVGPDYVVSLKEPQDPSSLPSSLISGLPSDFSDKISMTLIGLGGSDRKYYRIRGGSKTAVLMECPKDDPDYQRQVAYTQFFRKLSVPVPALLGFYTDGSVQPLLARGGHVYLLFEDLGDISLYSWLKCQKDAGTIEDLYRRVIDIMIALHTRITDNVSDCVLLQSRVFDADYLRWETDYFMNRYIAGPKGIPVPNASLLSREFDRLAALVDSFEKTVLHRDFQSQNVMVTKGDVPRIIDYQGARIGPPAYDLASLLWDPYAPIDPICRERLLEYYIKGVSDYQGSAFGEEVFRQTLIPCRLQRHMQALGAYGFLSAVKGRSYFLKYVPKALQYLKEEVEAAKNEYPLLFELVSGLHEKIDC</sequence>
<dbReference type="SUPFAM" id="SSF53448">
    <property type="entry name" value="Nucleotide-diphospho-sugar transferases"/>
    <property type="match status" value="1"/>
</dbReference>
<dbReference type="PANTHER" id="PTHR43584">
    <property type="entry name" value="NUCLEOTIDYL TRANSFERASE"/>
    <property type="match status" value="1"/>
</dbReference>
<evidence type="ECO:0000313" key="6">
    <source>
        <dbReference type="Proteomes" id="UP000245125"/>
    </source>
</evidence>
<dbReference type="Pfam" id="PF00483">
    <property type="entry name" value="NTP_transferase"/>
    <property type="match status" value="1"/>
</dbReference>
<dbReference type="SUPFAM" id="SSF56112">
    <property type="entry name" value="Protein kinase-like (PK-like)"/>
    <property type="match status" value="1"/>
</dbReference>
<dbReference type="OrthoDB" id="9809275at2"/>
<dbReference type="Gene3D" id="3.30.200.20">
    <property type="entry name" value="Phosphorylase Kinase, domain 1"/>
    <property type="match status" value="1"/>
</dbReference>
<keyword evidence="2" id="KW-0548">Nucleotidyltransferase</keyword>
<name>A0A2U3QH84_9BACT</name>
<dbReference type="Gene3D" id="3.90.1200.10">
    <property type="match status" value="1"/>
</dbReference>
<dbReference type="InterPro" id="IPR029044">
    <property type="entry name" value="Nucleotide-diphossugar_trans"/>
</dbReference>
<dbReference type="Proteomes" id="UP000245125">
    <property type="component" value="Unassembled WGS sequence"/>
</dbReference>
<organism evidence="5 6">
    <name type="scientific">Candidatus Sulfobium mesophilum</name>
    <dbReference type="NCBI Taxonomy" id="2016548"/>
    <lineage>
        <taxon>Bacteria</taxon>
        <taxon>Pseudomonadati</taxon>
        <taxon>Nitrospirota</taxon>
        <taxon>Nitrospiria</taxon>
        <taxon>Nitrospirales</taxon>
        <taxon>Nitrospiraceae</taxon>
        <taxon>Candidatus Sulfobium</taxon>
    </lineage>
</organism>
<evidence type="ECO:0000259" key="4">
    <source>
        <dbReference type="Pfam" id="PF01636"/>
    </source>
</evidence>
<gene>
    <name evidence="5" type="ORF">NBG4_330004</name>
</gene>
<evidence type="ECO:0000256" key="1">
    <source>
        <dbReference type="ARBA" id="ARBA00022679"/>
    </source>
</evidence>